<accession>A0A0A9D828</accession>
<protein>
    <submittedName>
        <fullName evidence="1">Uncharacterized protein</fullName>
    </submittedName>
</protein>
<organism evidence="1">
    <name type="scientific">Arundo donax</name>
    <name type="common">Giant reed</name>
    <name type="synonym">Donax arundinaceus</name>
    <dbReference type="NCBI Taxonomy" id="35708"/>
    <lineage>
        <taxon>Eukaryota</taxon>
        <taxon>Viridiplantae</taxon>
        <taxon>Streptophyta</taxon>
        <taxon>Embryophyta</taxon>
        <taxon>Tracheophyta</taxon>
        <taxon>Spermatophyta</taxon>
        <taxon>Magnoliopsida</taxon>
        <taxon>Liliopsida</taxon>
        <taxon>Poales</taxon>
        <taxon>Poaceae</taxon>
        <taxon>PACMAD clade</taxon>
        <taxon>Arundinoideae</taxon>
        <taxon>Arundineae</taxon>
        <taxon>Arundo</taxon>
    </lineage>
</organism>
<reference evidence="1" key="1">
    <citation type="submission" date="2014-09" db="EMBL/GenBank/DDBJ databases">
        <authorList>
            <person name="Magalhaes I.L.F."/>
            <person name="Oliveira U."/>
            <person name="Santos F.R."/>
            <person name="Vidigal T.H.D.A."/>
            <person name="Brescovit A.D."/>
            <person name="Santos A.J."/>
        </authorList>
    </citation>
    <scope>NUCLEOTIDE SEQUENCE</scope>
    <source>
        <tissue evidence="1">Shoot tissue taken approximately 20 cm above the soil surface</tissue>
    </source>
</reference>
<evidence type="ECO:0000313" key="1">
    <source>
        <dbReference type="EMBL" id="JAD79892.1"/>
    </source>
</evidence>
<dbReference type="AlphaFoldDB" id="A0A0A9D828"/>
<dbReference type="EMBL" id="GBRH01218003">
    <property type="protein sequence ID" value="JAD79892.1"/>
    <property type="molecule type" value="Transcribed_RNA"/>
</dbReference>
<reference evidence="1" key="2">
    <citation type="journal article" date="2015" name="Data Brief">
        <title>Shoot transcriptome of the giant reed, Arundo donax.</title>
        <authorList>
            <person name="Barrero R.A."/>
            <person name="Guerrero F.D."/>
            <person name="Moolhuijzen P."/>
            <person name="Goolsby J.A."/>
            <person name="Tidwell J."/>
            <person name="Bellgard S.E."/>
            <person name="Bellgard M.I."/>
        </authorList>
    </citation>
    <scope>NUCLEOTIDE SEQUENCE</scope>
    <source>
        <tissue evidence="1">Shoot tissue taken approximately 20 cm above the soil surface</tissue>
    </source>
</reference>
<proteinExistence type="predicted"/>
<name>A0A0A9D828_ARUDO</name>
<sequence>MISLLRCGDALETAIVWLTKLFNLIFLGKQDARRMEAEYISTNLQE</sequence>